<dbReference type="Pfam" id="PF01522">
    <property type="entry name" value="Polysacc_deac_1"/>
    <property type="match status" value="1"/>
</dbReference>
<feature type="chain" id="PRO_5002194894" evidence="3">
    <location>
        <begin position="21"/>
        <end position="347"/>
    </location>
</feature>
<dbReference type="HOGENOM" id="CLU_030024_0_1_6"/>
<feature type="domain" description="NodB homology" evidence="4">
    <location>
        <begin position="80"/>
        <end position="347"/>
    </location>
</feature>
<keyword evidence="6" id="KW-1185">Reference proteome</keyword>
<protein>
    <submittedName>
        <fullName evidence="5">Putative xylanase/chitin deacetylase</fullName>
    </submittedName>
</protein>
<dbReference type="STRING" id="1445510.YC6258_04158"/>
<dbReference type="GO" id="GO:0045493">
    <property type="term" value="P:xylan catabolic process"/>
    <property type="evidence" value="ECO:0007669"/>
    <property type="project" value="UniProtKB-KW"/>
</dbReference>
<dbReference type="GO" id="GO:0016810">
    <property type="term" value="F:hydrolase activity, acting on carbon-nitrogen (but not peptide) bonds"/>
    <property type="evidence" value="ECO:0007669"/>
    <property type="project" value="InterPro"/>
</dbReference>
<accession>A0A0C5W0I1</accession>
<evidence type="ECO:0000256" key="3">
    <source>
        <dbReference type="SAM" id="SignalP"/>
    </source>
</evidence>
<dbReference type="AlphaFoldDB" id="A0A0C5W0I1"/>
<gene>
    <name evidence="5" type="ORF">YC6258_04158</name>
</gene>
<keyword evidence="5" id="KW-0378">Hydrolase</keyword>
<dbReference type="GO" id="GO:0016798">
    <property type="term" value="F:hydrolase activity, acting on glycosyl bonds"/>
    <property type="evidence" value="ECO:0007669"/>
    <property type="project" value="UniProtKB-KW"/>
</dbReference>
<comment type="subcellular location">
    <subcellularLocation>
        <location evidence="1">Secreted</location>
    </subcellularLocation>
</comment>
<dbReference type="PANTHER" id="PTHR34216">
    <property type="match status" value="1"/>
</dbReference>
<keyword evidence="5" id="KW-0624">Polysaccharide degradation</keyword>
<keyword evidence="5" id="KW-0119">Carbohydrate metabolism</keyword>
<keyword evidence="2 3" id="KW-0732">Signal</keyword>
<reference evidence="5 6" key="1">
    <citation type="submission" date="2014-01" db="EMBL/GenBank/DDBJ databases">
        <title>Full genme sequencing of cellulolytic bacterium Gynuella sunshinyii YC6258T gen. nov., sp. nov.</title>
        <authorList>
            <person name="Khan H."/>
            <person name="Chung E.J."/>
            <person name="Chung Y.R."/>
        </authorList>
    </citation>
    <scope>NUCLEOTIDE SEQUENCE [LARGE SCALE GENOMIC DNA]</scope>
    <source>
        <strain evidence="5 6">YC6258</strain>
    </source>
</reference>
<dbReference type="InterPro" id="IPR011330">
    <property type="entry name" value="Glyco_hydro/deAcase_b/a-brl"/>
</dbReference>
<dbReference type="PROSITE" id="PS51677">
    <property type="entry name" value="NODB"/>
    <property type="match status" value="1"/>
</dbReference>
<keyword evidence="5" id="KW-0326">Glycosidase</keyword>
<dbReference type="InterPro" id="IPR002509">
    <property type="entry name" value="NODB_dom"/>
</dbReference>
<dbReference type="GO" id="GO:0005576">
    <property type="term" value="C:extracellular region"/>
    <property type="evidence" value="ECO:0007669"/>
    <property type="project" value="UniProtKB-SubCell"/>
</dbReference>
<name>A0A0C5W0I1_9GAMM</name>
<evidence type="ECO:0000313" key="5">
    <source>
        <dbReference type="EMBL" id="AJQ96194.1"/>
    </source>
</evidence>
<evidence type="ECO:0000259" key="4">
    <source>
        <dbReference type="PROSITE" id="PS51677"/>
    </source>
</evidence>
<dbReference type="RefSeq" id="WP_044618261.1">
    <property type="nucleotide sequence ID" value="NZ_CP007142.1"/>
</dbReference>
<dbReference type="CDD" id="cd10973">
    <property type="entry name" value="CE4_DAC_u4_5s"/>
    <property type="match status" value="1"/>
</dbReference>
<dbReference type="KEGG" id="gsn:YC6258_04158"/>
<evidence type="ECO:0000313" key="6">
    <source>
        <dbReference type="Proteomes" id="UP000032266"/>
    </source>
</evidence>
<sequence>MITFRLLLICLVSSLFPALAANSFNILLYHHVADNTPASTTISPKDFEAHLAFLKENGYQVINLDEALNNVISDQPLPDKAVAITFDDGFLSIYQNAFPLLKQYGYPFTVFVATDPIDHKFPQMMTWDMLREMKQAGAIIANHTTDHAYLVRTDDYSEQWLRMTLENIHHAQKRLTTELGDVPNWIAYPYGEYNDALRKKMAEEGWIGFGQQSGGVAKFSDFTALPRFPAASSYANLATLKTKLASVPLPVDYLGLPDTVTRTSKNSLTVNLNGKLKRQNELRCYFNSNAYSPKVQSSSFTIDIQQTFKQGRDRVNCTLPHESQPIYYWFSFQWLYWPLSVKAETTQ</sequence>
<dbReference type="EMBL" id="CP007142">
    <property type="protein sequence ID" value="AJQ96194.1"/>
    <property type="molecule type" value="Genomic_DNA"/>
</dbReference>
<dbReference type="InterPro" id="IPR051398">
    <property type="entry name" value="Polysacch_Deacetylase"/>
</dbReference>
<keyword evidence="5" id="KW-0858">Xylan degradation</keyword>
<evidence type="ECO:0000256" key="2">
    <source>
        <dbReference type="ARBA" id="ARBA00022729"/>
    </source>
</evidence>
<dbReference type="PANTHER" id="PTHR34216:SF3">
    <property type="entry name" value="POLY-BETA-1,6-N-ACETYL-D-GLUCOSAMINE N-DEACETYLASE"/>
    <property type="match status" value="1"/>
</dbReference>
<feature type="signal peptide" evidence="3">
    <location>
        <begin position="1"/>
        <end position="20"/>
    </location>
</feature>
<proteinExistence type="predicted"/>
<dbReference type="OrthoDB" id="9814639at2"/>
<dbReference type="Proteomes" id="UP000032266">
    <property type="component" value="Chromosome"/>
</dbReference>
<dbReference type="SUPFAM" id="SSF88713">
    <property type="entry name" value="Glycoside hydrolase/deacetylase"/>
    <property type="match status" value="1"/>
</dbReference>
<dbReference type="Gene3D" id="3.20.20.370">
    <property type="entry name" value="Glycoside hydrolase/deacetylase"/>
    <property type="match status" value="1"/>
</dbReference>
<dbReference type="PATRIC" id="fig|1445510.3.peg.4129"/>
<evidence type="ECO:0000256" key="1">
    <source>
        <dbReference type="ARBA" id="ARBA00004613"/>
    </source>
</evidence>
<organism evidence="5 6">
    <name type="scientific">Gynuella sunshinyii YC6258</name>
    <dbReference type="NCBI Taxonomy" id="1445510"/>
    <lineage>
        <taxon>Bacteria</taxon>
        <taxon>Pseudomonadati</taxon>
        <taxon>Pseudomonadota</taxon>
        <taxon>Gammaproteobacteria</taxon>
        <taxon>Oceanospirillales</taxon>
        <taxon>Saccharospirillaceae</taxon>
        <taxon>Gynuella</taxon>
    </lineage>
</organism>